<accession>A0A7M7JS04</accession>
<feature type="compositionally biased region" description="Low complexity" evidence="2">
    <location>
        <begin position="479"/>
        <end position="488"/>
    </location>
</feature>
<dbReference type="GO" id="GO:2000058">
    <property type="term" value="P:regulation of ubiquitin-dependent protein catabolic process"/>
    <property type="evidence" value="ECO:0007669"/>
    <property type="project" value="TreeGrafter"/>
</dbReference>
<dbReference type="AlphaFoldDB" id="A0A7M7JS04"/>
<sequence length="589" mass="66197">MRFEQESDPRVSQIAKYLRNQNISLWEEPFWHNGETNIAQELVDSIATACHLPAEVILPILVQLQQHALERLEDRKLYSEQKLLTIRVKIGRVEHAVRMPETQSSSKLFDEVADLADTEASRVRLVHQGKMLPNDSTPLCMHNVKQNAKMTALVVSTDVEANLAEEITLNRRKKDVEGTRKTATMAAAIGRCEITNQFGVKINVPEVIRMELTAGLALANKARNAINKNKPHDALAFLLEAETLLNAVQEHAPDLLSSSGNIAQLQLDVVWCFLEIGSLAHLEDAEKRLRLAETGLNDVYGANLEKVLSVKGSATNELTQLTRLQLLKGVAAFYKANYGEAKCFFEKANGYLKRLHVDEDLISQLINLGYTTQEARLALRQANNNIELAMNLLLNKQEQRDKEQRRWEDEQTNKHLQGVNRVLYDRLLSDLGVTAYVARKALLETGNDYRRAEALAIELENDRQAKKRRREETAEEQESSFAPAASSSGGCSVPHPKHVAELIAMGESEESAKYILEFFKGDLDAAQNFLLTGTDSQGSRLNKLISDLRRFVSNETDDYLDSTLEKETECFNTFTLRLAEIESTSKGVQ</sequence>
<reference evidence="4" key="1">
    <citation type="submission" date="2021-01" db="UniProtKB">
        <authorList>
            <consortium name="EnsemblMetazoa"/>
        </authorList>
    </citation>
    <scope>IDENTIFICATION</scope>
</reference>
<dbReference type="InterPro" id="IPR039749">
    <property type="entry name" value="NUB1"/>
</dbReference>
<evidence type="ECO:0000259" key="3">
    <source>
        <dbReference type="PROSITE" id="PS50030"/>
    </source>
</evidence>
<feature type="domain" description="UBA" evidence="3">
    <location>
        <begin position="356"/>
        <end position="396"/>
    </location>
</feature>
<dbReference type="SUPFAM" id="SSF46934">
    <property type="entry name" value="UBA-like"/>
    <property type="match status" value="2"/>
</dbReference>
<dbReference type="PROSITE" id="PS50030">
    <property type="entry name" value="UBA"/>
    <property type="match status" value="2"/>
</dbReference>
<dbReference type="Gene3D" id="3.10.20.90">
    <property type="entry name" value="Phosphatidylinositol 3-kinase Catalytic Subunit, Chain A, domain 1"/>
    <property type="match status" value="1"/>
</dbReference>
<dbReference type="KEGG" id="vde:111248370"/>
<evidence type="ECO:0000256" key="1">
    <source>
        <dbReference type="SAM" id="Coils"/>
    </source>
</evidence>
<dbReference type="SMART" id="SM00165">
    <property type="entry name" value="UBA"/>
    <property type="match status" value="2"/>
</dbReference>
<dbReference type="GeneID" id="111248370"/>
<dbReference type="Pfam" id="PF00627">
    <property type="entry name" value="UBA"/>
    <property type="match status" value="1"/>
</dbReference>
<evidence type="ECO:0000313" key="4">
    <source>
        <dbReference type="EnsemblMetazoa" id="XP_022656316"/>
    </source>
</evidence>
<dbReference type="Gene3D" id="1.10.8.10">
    <property type="entry name" value="DNA helicase RuvA subunit, C-terminal domain"/>
    <property type="match status" value="2"/>
</dbReference>
<dbReference type="FunCoup" id="A0A7M7JS04">
    <property type="interactions" value="1769"/>
</dbReference>
<protein>
    <recommendedName>
        <fullName evidence="3">UBA domain-containing protein</fullName>
    </recommendedName>
</protein>
<dbReference type="OrthoDB" id="434245at2759"/>
<dbReference type="InterPro" id="IPR015940">
    <property type="entry name" value="UBA"/>
</dbReference>
<dbReference type="InParanoid" id="A0A7M7JS04"/>
<name>A0A7M7JS04_VARDE</name>
<dbReference type="InterPro" id="IPR009060">
    <property type="entry name" value="UBA-like_sf"/>
</dbReference>
<dbReference type="PANTHER" id="PTHR12948:SF3">
    <property type="entry name" value="NEDD8 ULTIMATE BUSTER 1"/>
    <property type="match status" value="1"/>
</dbReference>
<evidence type="ECO:0000313" key="5">
    <source>
        <dbReference type="Proteomes" id="UP000594260"/>
    </source>
</evidence>
<feature type="coiled-coil region" evidence="1">
    <location>
        <begin position="379"/>
        <end position="406"/>
    </location>
</feature>
<dbReference type="PANTHER" id="PTHR12948">
    <property type="entry name" value="NEDD8 ULTIMATE BUSTER-1 BS4 PROTEIN"/>
    <property type="match status" value="1"/>
</dbReference>
<dbReference type="OMA" id="SVCRLME"/>
<dbReference type="RefSeq" id="XP_022656316.1">
    <property type="nucleotide sequence ID" value="XM_022800581.1"/>
</dbReference>
<keyword evidence="1" id="KW-0175">Coiled coil</keyword>
<keyword evidence="5" id="KW-1185">Reference proteome</keyword>
<feature type="domain" description="UBA" evidence="3">
    <location>
        <begin position="493"/>
        <end position="533"/>
    </location>
</feature>
<dbReference type="EnsemblMetazoa" id="XM_022800581">
    <property type="protein sequence ID" value="XP_022656316"/>
    <property type="gene ID" value="LOC111248370"/>
</dbReference>
<dbReference type="SUPFAM" id="SSF54236">
    <property type="entry name" value="Ubiquitin-like"/>
    <property type="match status" value="1"/>
</dbReference>
<feature type="region of interest" description="Disordered" evidence="2">
    <location>
        <begin position="462"/>
        <end position="493"/>
    </location>
</feature>
<proteinExistence type="predicted"/>
<evidence type="ECO:0000256" key="2">
    <source>
        <dbReference type="SAM" id="MobiDB-lite"/>
    </source>
</evidence>
<dbReference type="Proteomes" id="UP000594260">
    <property type="component" value="Unplaced"/>
</dbReference>
<dbReference type="InterPro" id="IPR029071">
    <property type="entry name" value="Ubiquitin-like_domsf"/>
</dbReference>
<organism evidence="4 5">
    <name type="scientific">Varroa destructor</name>
    <name type="common">Honeybee mite</name>
    <dbReference type="NCBI Taxonomy" id="109461"/>
    <lineage>
        <taxon>Eukaryota</taxon>
        <taxon>Metazoa</taxon>
        <taxon>Ecdysozoa</taxon>
        <taxon>Arthropoda</taxon>
        <taxon>Chelicerata</taxon>
        <taxon>Arachnida</taxon>
        <taxon>Acari</taxon>
        <taxon>Parasitiformes</taxon>
        <taxon>Mesostigmata</taxon>
        <taxon>Gamasina</taxon>
        <taxon>Dermanyssoidea</taxon>
        <taxon>Varroidae</taxon>
        <taxon>Varroa</taxon>
    </lineage>
</organism>